<gene>
    <name evidence="1" type="ORF">CTRU02_203059</name>
</gene>
<dbReference type="Proteomes" id="UP000805649">
    <property type="component" value="Unassembled WGS sequence"/>
</dbReference>
<evidence type="ECO:0000313" key="1">
    <source>
        <dbReference type="EMBL" id="KAL0940296.1"/>
    </source>
</evidence>
<comment type="caution">
    <text evidence="1">The sequence shown here is derived from an EMBL/GenBank/DDBJ whole genome shotgun (WGS) entry which is preliminary data.</text>
</comment>
<accession>A0ACC3Z8D7</accession>
<organism evidence="1 2">
    <name type="scientific">Colletotrichum truncatum</name>
    <name type="common">Anthracnose fungus</name>
    <name type="synonym">Colletotrichum capsici</name>
    <dbReference type="NCBI Taxonomy" id="5467"/>
    <lineage>
        <taxon>Eukaryota</taxon>
        <taxon>Fungi</taxon>
        <taxon>Dikarya</taxon>
        <taxon>Ascomycota</taxon>
        <taxon>Pezizomycotina</taxon>
        <taxon>Sordariomycetes</taxon>
        <taxon>Hypocreomycetidae</taxon>
        <taxon>Glomerellales</taxon>
        <taxon>Glomerellaceae</taxon>
        <taxon>Colletotrichum</taxon>
        <taxon>Colletotrichum truncatum species complex</taxon>
    </lineage>
</organism>
<sequence>MPPDNGRPYATKICHICNRSFVRGEHLRRHLRTHTKEKPYRCHCGQSFARRDLLTRHERLYHPAATNTLIATPALTLNTNLDSSPLSSWPLSKDGTDSGIFDVAQTVQDTSGQQSSLLTNEAQKPGEPCDTDLLDPPSPMEAMLDISDFFDSVGLDFEYGFDFFGPSTTDPATHSGSTGFMSTSDDVPTETTSQASHEEHGVTSSTGSLLPEELCKCIPDTETGEDDFSELKPISQPWKVIESQRKYFLDCLSPYSGQLESFKLPSRLSLSRYIAGYVDGYSNHHPFIHMSTFCITRYRESPELVLALMAVGAQFRYESRNGIALYRAARAIIHHRLKSGQFSHQPAALGDPGVSDTENPSSAIAHQSSSARMDSIKAILLLATFAAWQEDRCFVRESLEYQGLLARCVRESGLTEKQPNDGDDWHEWARIESDRRVKLSAFCFLNLQSLVFNVPPVLLGNEIQLRLPVTCNEWLAPGSAKWRQARSQAVPVTSFQEAFVALIQPDPGKILATSPFGNFVLMHALLQRLVVSRQLCLDPQGPGLSSHEVAKFEQSLHRWREQWCRAPESVLDIKNTKGSLSWTATSLLGLAHIRLYFDLGSQRQIYSGNPHSIALAAFKARPPERGPRLVFALLHAVHALNIPVQLGIEYLSNCQAFFWSLQHSFCSFEAAIFLSKWLFVLADGHSTNSLHFKERQIIRWMGFVVNEAITSVDGVHEDEFQNPDSPITVDSLRFLGRMVIKLFAQMFEKCNSAWPIMRIIGQSLHEYSKLLEGSHERESSGGPASSAVSVAAG</sequence>
<protein>
    <submittedName>
        <fullName evidence="1">C2H2 transcription factor</fullName>
    </submittedName>
</protein>
<evidence type="ECO:0000313" key="2">
    <source>
        <dbReference type="Proteomes" id="UP000805649"/>
    </source>
</evidence>
<reference evidence="1 2" key="1">
    <citation type="journal article" date="2020" name="Phytopathology">
        <title>Genome Sequence Resources of Colletotrichum truncatum, C. plurivorum, C. musicola, and C. sojae: Four Species Pathogenic to Soybean (Glycine max).</title>
        <authorList>
            <person name="Rogerio F."/>
            <person name="Boufleur T.R."/>
            <person name="Ciampi-Guillardi M."/>
            <person name="Sukno S.A."/>
            <person name="Thon M.R."/>
            <person name="Massola Junior N.S."/>
            <person name="Baroncelli R."/>
        </authorList>
    </citation>
    <scope>NUCLEOTIDE SEQUENCE [LARGE SCALE GENOMIC DNA]</scope>
    <source>
        <strain evidence="1 2">CMES1059</strain>
    </source>
</reference>
<name>A0ACC3Z8D7_COLTU</name>
<proteinExistence type="predicted"/>
<keyword evidence="2" id="KW-1185">Reference proteome</keyword>
<dbReference type="EMBL" id="VUJX02000002">
    <property type="protein sequence ID" value="KAL0940296.1"/>
    <property type="molecule type" value="Genomic_DNA"/>
</dbReference>